<evidence type="ECO:0000313" key="1">
    <source>
        <dbReference type="EMBL" id="GIY44489.1"/>
    </source>
</evidence>
<comment type="caution">
    <text evidence="1">The sequence shown here is derived from an EMBL/GenBank/DDBJ whole genome shotgun (WGS) entry which is preliminary data.</text>
</comment>
<reference evidence="1 2" key="1">
    <citation type="submission" date="2021-06" db="EMBL/GenBank/DDBJ databases">
        <title>Caerostris extrusa draft genome.</title>
        <authorList>
            <person name="Kono N."/>
            <person name="Arakawa K."/>
        </authorList>
    </citation>
    <scope>NUCLEOTIDE SEQUENCE [LARGE SCALE GENOMIC DNA]</scope>
</reference>
<accession>A0AAV4TFL1</accession>
<dbReference type="EMBL" id="BPLR01011148">
    <property type="protein sequence ID" value="GIY44489.1"/>
    <property type="molecule type" value="Genomic_DNA"/>
</dbReference>
<dbReference type="AlphaFoldDB" id="A0AAV4TFL1"/>
<name>A0AAV4TFL1_CAEEX</name>
<sequence length="248" mass="27955">MTHVTRSLPFKCTTKVGPVLSSIPTNHLLTESYASWVSINPSLIDRNEFWSEHGTSAEEFEPYDPPEKNQGSNGHGRGLILFLKFNSEENKKVKMKAQTPLHKSIEQHIKNNPQGAVNAPFRDGWRGQGFNVRRLLQRRSSALLWLVRRQIPPTLFLSGRLIVVCLHCTFCHYRISHIWTQGEVHFCPGMATALLSSNLHPSSCLPAPNPKEQIASPIQNAVTVNTPFIKFQVLSLMASPFQIPYSTF</sequence>
<proteinExistence type="predicted"/>
<protein>
    <submittedName>
        <fullName evidence="1">Uncharacterized protein</fullName>
    </submittedName>
</protein>
<keyword evidence="2" id="KW-1185">Reference proteome</keyword>
<organism evidence="1 2">
    <name type="scientific">Caerostris extrusa</name>
    <name type="common">Bark spider</name>
    <name type="synonym">Caerostris bankana</name>
    <dbReference type="NCBI Taxonomy" id="172846"/>
    <lineage>
        <taxon>Eukaryota</taxon>
        <taxon>Metazoa</taxon>
        <taxon>Ecdysozoa</taxon>
        <taxon>Arthropoda</taxon>
        <taxon>Chelicerata</taxon>
        <taxon>Arachnida</taxon>
        <taxon>Araneae</taxon>
        <taxon>Araneomorphae</taxon>
        <taxon>Entelegynae</taxon>
        <taxon>Araneoidea</taxon>
        <taxon>Araneidae</taxon>
        <taxon>Caerostris</taxon>
    </lineage>
</organism>
<evidence type="ECO:0000313" key="2">
    <source>
        <dbReference type="Proteomes" id="UP001054945"/>
    </source>
</evidence>
<gene>
    <name evidence="1" type="ORF">CEXT_69021</name>
</gene>
<dbReference type="Proteomes" id="UP001054945">
    <property type="component" value="Unassembled WGS sequence"/>
</dbReference>